<sequence length="660" mass="73102">MKDLFVPSVSNHHVPDVEENDEAFSRIDSELDGDVGVGTLQSQATSNFAEHNTILRITEVFDKVIMSAQQLLDLQNGGNSIKVLGRQDKTADAYEFFFESAKCMSKVVGVGLEWAKVVVSMEFGNVNVVSISETAWQNSWNEVEKDVVVLSIDLTNTRKEGRNIYNLTADEASKKFGVGVHPQGPDYNHGGVNAFFVEEKRNDVAFYPLIWELAHYMAWNCKQHAGSESKNNGGRFLWGIWGPASSSQSQGSSSNNQAGDGAVDNSGAPANQCHVFSNVAIDSKRDKTLIVTVYLPTESISNQQNMAESQLDDRIKAASISPVLEFKFELLQGDTIRKITIETTRTQCNLGDSAPELRDKGYLGYYQDDITISLSCNGKKSDGSEAARLLSQVTVPNSKDKKRIKCDTYGKSESCAKQKCGQINGQVTVSPLHMVTLGATIQGGGNQTSTVGDSTSHASTSEVSIPNCVPGYEWNSSEREASWKCNFLSEHNVLDYVKQGDDGAYKRLKSSGIFNTFWPSIVSLWGNLDDKHEACPYEFKTKRDIISIQDEIKRRSIQAIQDHAQTPAFVPTPEPKPQDSWRFWSKKRTLAASQHFPVPETSTESQNLQQVYEKTLCVNIAMTHVIHEYKQLELRDQEKKPDTGITIGVQGPPQVNAETR</sequence>
<keyword evidence="3" id="KW-1185">Reference proteome</keyword>
<dbReference type="EMBL" id="OZ020097">
    <property type="protein sequence ID" value="CAK9267674.1"/>
    <property type="molecule type" value="Genomic_DNA"/>
</dbReference>
<name>A0ABP0WMP7_9BRYO</name>
<feature type="region of interest" description="Disordered" evidence="1">
    <location>
        <begin position="247"/>
        <end position="266"/>
    </location>
</feature>
<evidence type="ECO:0000313" key="2">
    <source>
        <dbReference type="EMBL" id="CAK9267674.1"/>
    </source>
</evidence>
<evidence type="ECO:0000256" key="1">
    <source>
        <dbReference type="SAM" id="MobiDB-lite"/>
    </source>
</evidence>
<accession>A0ABP0WMP7</accession>
<gene>
    <name evidence="2" type="ORF">CSSPJE1EN1_LOCUS13152</name>
</gene>
<evidence type="ECO:0000313" key="3">
    <source>
        <dbReference type="Proteomes" id="UP001497444"/>
    </source>
</evidence>
<feature type="region of interest" description="Disordered" evidence="1">
    <location>
        <begin position="637"/>
        <end position="660"/>
    </location>
</feature>
<reference evidence="2 3" key="1">
    <citation type="submission" date="2024-02" db="EMBL/GenBank/DDBJ databases">
        <authorList>
            <consortium name="ELIXIR-Norway"/>
            <consortium name="Elixir Norway"/>
        </authorList>
    </citation>
    <scope>NUCLEOTIDE SEQUENCE [LARGE SCALE GENOMIC DNA]</scope>
</reference>
<protein>
    <submittedName>
        <fullName evidence="2">Uncharacterized protein</fullName>
    </submittedName>
</protein>
<proteinExistence type="predicted"/>
<organism evidence="2 3">
    <name type="scientific">Sphagnum jensenii</name>
    <dbReference type="NCBI Taxonomy" id="128206"/>
    <lineage>
        <taxon>Eukaryota</taxon>
        <taxon>Viridiplantae</taxon>
        <taxon>Streptophyta</taxon>
        <taxon>Embryophyta</taxon>
        <taxon>Bryophyta</taxon>
        <taxon>Sphagnophytina</taxon>
        <taxon>Sphagnopsida</taxon>
        <taxon>Sphagnales</taxon>
        <taxon>Sphagnaceae</taxon>
        <taxon>Sphagnum</taxon>
    </lineage>
</organism>
<feature type="compositionally biased region" description="Low complexity" evidence="1">
    <location>
        <begin position="247"/>
        <end position="259"/>
    </location>
</feature>
<dbReference type="Proteomes" id="UP001497444">
    <property type="component" value="Chromosome 2"/>
</dbReference>